<proteinExistence type="predicted"/>
<feature type="compositionally biased region" description="Low complexity" evidence="1">
    <location>
        <begin position="17"/>
        <end position="29"/>
    </location>
</feature>
<dbReference type="RefSeq" id="WP_146838426.1">
    <property type="nucleotide sequence ID" value="NZ_BJVQ01000036.1"/>
</dbReference>
<evidence type="ECO:0000313" key="3">
    <source>
        <dbReference type="EMBL" id="MBB5475071.1"/>
    </source>
</evidence>
<gene>
    <name evidence="2" type="ORF">CHO01_24900</name>
    <name evidence="3" type="ORF">HNR08_003807</name>
</gene>
<feature type="compositionally biased region" description="Pro residues" evidence="1">
    <location>
        <begin position="54"/>
        <end position="63"/>
    </location>
</feature>
<dbReference type="EMBL" id="BJVQ01000036">
    <property type="protein sequence ID" value="GEL47374.1"/>
    <property type="molecule type" value="Genomic_DNA"/>
</dbReference>
<evidence type="ECO:0000313" key="2">
    <source>
        <dbReference type="EMBL" id="GEL47374.1"/>
    </source>
</evidence>
<comment type="caution">
    <text evidence="2">The sequence shown here is derived from an EMBL/GenBank/DDBJ whole genome shotgun (WGS) entry which is preliminary data.</text>
</comment>
<reference evidence="2 4" key="1">
    <citation type="submission" date="2019-07" db="EMBL/GenBank/DDBJ databases">
        <title>Whole genome shotgun sequence of Cellulomonas hominis NBRC 16055.</title>
        <authorList>
            <person name="Hosoyama A."/>
            <person name="Uohara A."/>
            <person name="Ohji S."/>
            <person name="Ichikawa N."/>
        </authorList>
    </citation>
    <scope>NUCLEOTIDE SEQUENCE [LARGE SCALE GENOMIC DNA]</scope>
    <source>
        <strain evidence="2 4">NBRC 16055</strain>
    </source>
</reference>
<evidence type="ECO:0000256" key="1">
    <source>
        <dbReference type="SAM" id="MobiDB-lite"/>
    </source>
</evidence>
<dbReference type="AlphaFoldDB" id="A0A511FFK3"/>
<dbReference type="Proteomes" id="UP000321723">
    <property type="component" value="Unassembled WGS sequence"/>
</dbReference>
<name>A0A511FFK3_9CELL</name>
<keyword evidence="4" id="KW-1185">Reference proteome</keyword>
<evidence type="ECO:0000313" key="5">
    <source>
        <dbReference type="Proteomes" id="UP000564629"/>
    </source>
</evidence>
<feature type="region of interest" description="Disordered" evidence="1">
    <location>
        <begin position="1"/>
        <end position="75"/>
    </location>
</feature>
<dbReference type="EMBL" id="JACHDN010000001">
    <property type="protein sequence ID" value="MBB5475071.1"/>
    <property type="molecule type" value="Genomic_DNA"/>
</dbReference>
<dbReference type="Proteomes" id="UP000564629">
    <property type="component" value="Unassembled WGS sequence"/>
</dbReference>
<organism evidence="2 4">
    <name type="scientific">Cellulomonas hominis</name>
    <dbReference type="NCBI Taxonomy" id="156981"/>
    <lineage>
        <taxon>Bacteria</taxon>
        <taxon>Bacillati</taxon>
        <taxon>Actinomycetota</taxon>
        <taxon>Actinomycetes</taxon>
        <taxon>Micrococcales</taxon>
        <taxon>Cellulomonadaceae</taxon>
        <taxon>Cellulomonas</taxon>
    </lineage>
</organism>
<protein>
    <submittedName>
        <fullName evidence="2">Uncharacterized protein</fullName>
    </submittedName>
</protein>
<reference evidence="3 5" key="2">
    <citation type="submission" date="2020-08" db="EMBL/GenBank/DDBJ databases">
        <title>Sequencing the genomes of 1000 actinobacteria strains.</title>
        <authorList>
            <person name="Klenk H.-P."/>
        </authorList>
    </citation>
    <scope>NUCLEOTIDE SEQUENCE [LARGE SCALE GENOMIC DNA]</scope>
    <source>
        <strain evidence="3 5">DSM 9581</strain>
    </source>
</reference>
<sequence>MSATTPVPHPARRDGSSDAVPAPSASPGANLDDINPSYDSPTDADRDADDPGTPAAPPTSPGPDPDDINTSPRTE</sequence>
<evidence type="ECO:0000313" key="4">
    <source>
        <dbReference type="Proteomes" id="UP000321723"/>
    </source>
</evidence>
<accession>A0A511FFK3</accession>